<dbReference type="AlphaFoldDB" id="A0A8S9YWD9"/>
<gene>
    <name evidence="3" type="ORF">EG68_05469</name>
</gene>
<evidence type="ECO:0000313" key="3">
    <source>
        <dbReference type="EMBL" id="KAF7257460.1"/>
    </source>
</evidence>
<dbReference type="EMBL" id="JTDE01002368">
    <property type="protein sequence ID" value="KAF7257460.1"/>
    <property type="molecule type" value="Genomic_DNA"/>
</dbReference>
<dbReference type="InterPro" id="IPR011765">
    <property type="entry name" value="Pept_M16_N"/>
</dbReference>
<dbReference type="GO" id="GO:0005739">
    <property type="term" value="C:mitochondrion"/>
    <property type="evidence" value="ECO:0007669"/>
    <property type="project" value="TreeGrafter"/>
</dbReference>
<evidence type="ECO:0000313" key="4">
    <source>
        <dbReference type="Proteomes" id="UP000822476"/>
    </source>
</evidence>
<dbReference type="PANTHER" id="PTHR11851:SF226">
    <property type="entry name" value="CYTOCHROME B-C1 COMPLEX SUBUNIT 2, MITOCHONDRIAL"/>
    <property type="match status" value="1"/>
</dbReference>
<dbReference type="PANTHER" id="PTHR11851">
    <property type="entry name" value="METALLOPROTEASE"/>
    <property type="match status" value="1"/>
</dbReference>
<dbReference type="Pfam" id="PF05193">
    <property type="entry name" value="Peptidase_M16_C"/>
    <property type="match status" value="1"/>
</dbReference>
<name>A0A8S9YWD9_9TREM</name>
<dbReference type="InterPro" id="IPR011249">
    <property type="entry name" value="Metalloenz_LuxS/M16"/>
</dbReference>
<accession>A0A8S9YWD9</accession>
<reference evidence="3" key="1">
    <citation type="submission" date="2019-07" db="EMBL/GenBank/DDBJ databases">
        <title>Annotation for the trematode Paragonimus miyazaki's.</title>
        <authorList>
            <person name="Choi Y.-J."/>
        </authorList>
    </citation>
    <scope>NUCLEOTIDE SEQUENCE</scope>
    <source>
        <strain evidence="3">Japan</strain>
    </source>
</reference>
<comment type="caution">
    <text evidence="3">The sequence shown here is derived from an EMBL/GenBank/DDBJ whole genome shotgun (WGS) entry which is preliminary data.</text>
</comment>
<organism evidence="3 4">
    <name type="scientific">Paragonimus skrjabini miyazakii</name>
    <dbReference type="NCBI Taxonomy" id="59628"/>
    <lineage>
        <taxon>Eukaryota</taxon>
        <taxon>Metazoa</taxon>
        <taxon>Spiralia</taxon>
        <taxon>Lophotrochozoa</taxon>
        <taxon>Platyhelminthes</taxon>
        <taxon>Trematoda</taxon>
        <taxon>Digenea</taxon>
        <taxon>Plagiorchiida</taxon>
        <taxon>Troglotremata</taxon>
        <taxon>Troglotrematidae</taxon>
        <taxon>Paragonimus</taxon>
    </lineage>
</organism>
<evidence type="ECO:0000259" key="1">
    <source>
        <dbReference type="Pfam" id="PF00675"/>
    </source>
</evidence>
<dbReference type="Gene3D" id="3.30.830.10">
    <property type="entry name" value="Metalloenzyme, LuxS/M16 peptidase-like"/>
    <property type="match status" value="2"/>
</dbReference>
<protein>
    <submittedName>
        <fullName evidence="3">Uncharacterized protein</fullName>
    </submittedName>
</protein>
<dbReference type="InterPro" id="IPR007863">
    <property type="entry name" value="Peptidase_M16_C"/>
</dbReference>
<feature type="domain" description="Peptidase M16 N-terminal" evidence="1">
    <location>
        <begin position="55"/>
        <end position="187"/>
    </location>
</feature>
<dbReference type="Proteomes" id="UP000822476">
    <property type="component" value="Unassembled WGS sequence"/>
</dbReference>
<dbReference type="InterPro" id="IPR050361">
    <property type="entry name" value="MPP/UQCRC_Complex"/>
</dbReference>
<sequence length="466" mass="49843">MIQGSKLYRAVQHARTAVTATAVKQASALSPVFGTSEEGYRLASLAQPSVWPGLSRVAIVFKAGSRYELSGKDRGITHLIRRCCGLSTADFTAVNMVRHFQQMGARVTCTTTREHMIYTVDVAPNFATRAGYLLARMATGTSYYEWELKSTAYKLMRKDIDLLNRRNLPALAMELLHQAAFGESSAGTGLGHSVFAPADRVGSHSFEQIESFHKHFFVPANCTISLVGHDPEADGLELLREIKAGLHVRAPQKVPEKTGKVHGFVGGDIRRDLAAASSVTACIAWPTPGTGSQQLPYDVASCLLSGSVGRISYGGCSSLTHLGGQSGDDEYTQPIAFHKAYNGHGLLGVSVCGPTAKVVGDRLAQIVTSLKTAKITAEELARAKSVCKANICMSAESAEFLATDLAVRASGPENMYESPQQQISAVDRLTVTQVNDAIKQAVSSPHCALSIVGPEANEILPLNVLL</sequence>
<dbReference type="Pfam" id="PF00675">
    <property type="entry name" value="Peptidase_M16"/>
    <property type="match status" value="1"/>
</dbReference>
<keyword evidence="4" id="KW-1185">Reference proteome</keyword>
<dbReference type="GO" id="GO:0046872">
    <property type="term" value="F:metal ion binding"/>
    <property type="evidence" value="ECO:0007669"/>
    <property type="project" value="InterPro"/>
</dbReference>
<proteinExistence type="predicted"/>
<dbReference type="SUPFAM" id="SSF63411">
    <property type="entry name" value="LuxS/MPP-like metallohydrolase"/>
    <property type="match status" value="2"/>
</dbReference>
<evidence type="ECO:0000259" key="2">
    <source>
        <dbReference type="Pfam" id="PF05193"/>
    </source>
</evidence>
<dbReference type="OrthoDB" id="6369905at2759"/>
<feature type="domain" description="Peptidase M16 C-terminal" evidence="2">
    <location>
        <begin position="205"/>
        <end position="385"/>
    </location>
</feature>